<dbReference type="SUPFAM" id="SSF56672">
    <property type="entry name" value="DNA/RNA polymerases"/>
    <property type="match status" value="1"/>
</dbReference>
<dbReference type="CDD" id="cd00303">
    <property type="entry name" value="retropepsin_like"/>
    <property type="match status" value="1"/>
</dbReference>
<dbReference type="GO" id="GO:0003824">
    <property type="term" value="F:catalytic activity"/>
    <property type="evidence" value="ECO:0007669"/>
    <property type="project" value="UniProtKB-KW"/>
</dbReference>
<dbReference type="InterPro" id="IPR041577">
    <property type="entry name" value="RT_RNaseH_2"/>
</dbReference>
<dbReference type="Gramene" id="Psat02G0106100-T1">
    <property type="protein sequence ID" value="KAI5434053.1"/>
    <property type="gene ID" value="KIW84_021061"/>
</dbReference>
<evidence type="ECO:0000313" key="4">
    <source>
        <dbReference type="Proteomes" id="UP001058974"/>
    </source>
</evidence>
<gene>
    <name evidence="3" type="ORF">KIW84_021061</name>
</gene>
<dbReference type="EMBL" id="JAMSHJ010000002">
    <property type="protein sequence ID" value="KAI5434053.1"/>
    <property type="molecule type" value="Genomic_DNA"/>
</dbReference>
<name>A0A9D4Y6S1_PEA</name>
<dbReference type="InterPro" id="IPR043128">
    <property type="entry name" value="Rev_trsase/Diguanyl_cyclase"/>
</dbReference>
<dbReference type="PANTHER" id="PTHR37984:SF5">
    <property type="entry name" value="PROTEIN NYNRIN-LIKE"/>
    <property type="match status" value="1"/>
</dbReference>
<reference evidence="3 4" key="1">
    <citation type="journal article" date="2022" name="Nat. Genet.">
        <title>Improved pea reference genome and pan-genome highlight genomic features and evolutionary characteristics.</title>
        <authorList>
            <person name="Yang T."/>
            <person name="Liu R."/>
            <person name="Luo Y."/>
            <person name="Hu S."/>
            <person name="Wang D."/>
            <person name="Wang C."/>
            <person name="Pandey M.K."/>
            <person name="Ge S."/>
            <person name="Xu Q."/>
            <person name="Li N."/>
            <person name="Li G."/>
            <person name="Huang Y."/>
            <person name="Saxena R.K."/>
            <person name="Ji Y."/>
            <person name="Li M."/>
            <person name="Yan X."/>
            <person name="He Y."/>
            <person name="Liu Y."/>
            <person name="Wang X."/>
            <person name="Xiang C."/>
            <person name="Varshney R.K."/>
            <person name="Ding H."/>
            <person name="Gao S."/>
            <person name="Zong X."/>
        </authorList>
    </citation>
    <scope>NUCLEOTIDE SEQUENCE [LARGE SCALE GENOMIC DNA]</scope>
    <source>
        <strain evidence="3 4">cv. Zhongwan 6</strain>
    </source>
</reference>
<comment type="caution">
    <text evidence="3">The sequence shown here is derived from an EMBL/GenBank/DDBJ whole genome shotgun (WGS) entry which is preliminary data.</text>
</comment>
<dbReference type="PANTHER" id="PTHR37984">
    <property type="entry name" value="PROTEIN CBG26694"/>
    <property type="match status" value="1"/>
</dbReference>
<proteinExistence type="predicted"/>
<sequence>MHPLRITVVDGGLIHGVGRCEGIRLKLQGYGFLTNDIVIPLSSCDVILDMQWLRQWGVIQWNFSNMAMEFSMNGMHMKLQVVKENKSMAVSASKLHQLVVEYSFCYMLQLLPCSIEALCCFVTKEELEDPVMRAHREFVLHEFLEVFETPTQLPPFRVIHDHQTVLKQVYNPSLEAYVVHLRQVFQIVKGYIFYVKRSKCAFFTTRVEYLGHLITTTGVTTDPIKVQDVRAWATSQTIKKLRGFLGLTAHIAFTTLKDALSNSPVLAILNMQNPFVVETYASSTRIGVVLMHDRHPVAFISKVLSPKNRLLSVYDREVLALVHAVSKWHQYLSLNTFTILTGQHSLKHLLEKRLSTPGQYRWVTKLMGLSYEILYKNDKDNVVANVLSRASHGEVLQLTVSSISSELWDSLLKSYDQDSALQDLELQVLSNPALHPHFYVTKFIQQCETCLRCKYEPKVDADLKSKSYIQDLEESGHEVLDHC</sequence>
<dbReference type="Gene3D" id="3.30.70.270">
    <property type="match status" value="1"/>
</dbReference>
<evidence type="ECO:0000259" key="2">
    <source>
        <dbReference type="Pfam" id="PF17919"/>
    </source>
</evidence>
<dbReference type="InterPro" id="IPR050951">
    <property type="entry name" value="Retrovirus_Pol_polyprotein"/>
</dbReference>
<dbReference type="CDD" id="cd09274">
    <property type="entry name" value="RNase_HI_RT_Ty3"/>
    <property type="match status" value="1"/>
</dbReference>
<accession>A0A9D4Y6S1</accession>
<dbReference type="Proteomes" id="UP001058974">
    <property type="component" value="Chromosome 2"/>
</dbReference>
<dbReference type="Pfam" id="PF17919">
    <property type="entry name" value="RT_RNaseH_2"/>
    <property type="match status" value="1"/>
</dbReference>
<evidence type="ECO:0000256" key="1">
    <source>
        <dbReference type="ARBA" id="ARBA00023268"/>
    </source>
</evidence>
<organism evidence="3 4">
    <name type="scientific">Pisum sativum</name>
    <name type="common">Garden pea</name>
    <name type="synonym">Lathyrus oleraceus</name>
    <dbReference type="NCBI Taxonomy" id="3888"/>
    <lineage>
        <taxon>Eukaryota</taxon>
        <taxon>Viridiplantae</taxon>
        <taxon>Streptophyta</taxon>
        <taxon>Embryophyta</taxon>
        <taxon>Tracheophyta</taxon>
        <taxon>Spermatophyta</taxon>
        <taxon>Magnoliopsida</taxon>
        <taxon>eudicotyledons</taxon>
        <taxon>Gunneridae</taxon>
        <taxon>Pentapetalae</taxon>
        <taxon>rosids</taxon>
        <taxon>fabids</taxon>
        <taxon>Fabales</taxon>
        <taxon>Fabaceae</taxon>
        <taxon>Papilionoideae</taxon>
        <taxon>50 kb inversion clade</taxon>
        <taxon>NPAAA clade</taxon>
        <taxon>Hologalegina</taxon>
        <taxon>IRL clade</taxon>
        <taxon>Fabeae</taxon>
        <taxon>Lathyrus</taxon>
    </lineage>
</organism>
<dbReference type="AlphaFoldDB" id="A0A9D4Y6S1"/>
<keyword evidence="1" id="KW-0511">Multifunctional enzyme</keyword>
<keyword evidence="4" id="KW-1185">Reference proteome</keyword>
<dbReference type="InterPro" id="IPR043502">
    <property type="entry name" value="DNA/RNA_pol_sf"/>
</dbReference>
<evidence type="ECO:0000313" key="3">
    <source>
        <dbReference type="EMBL" id="KAI5434053.1"/>
    </source>
</evidence>
<dbReference type="Pfam" id="PF08284">
    <property type="entry name" value="RVP_2"/>
    <property type="match status" value="1"/>
</dbReference>
<protein>
    <recommendedName>
        <fullName evidence="2">Reverse transcriptase/retrotransposon-derived protein RNase H-like domain-containing protein</fullName>
    </recommendedName>
</protein>
<feature type="domain" description="Reverse transcriptase/retrotransposon-derived protein RNase H-like" evidence="2">
    <location>
        <begin position="251"/>
        <end position="339"/>
    </location>
</feature>